<dbReference type="PANTHER" id="PTHR42939">
    <property type="entry name" value="ABC TRANSPORTER ATP-BINDING PROTEIN ALBC-RELATED"/>
    <property type="match status" value="1"/>
</dbReference>
<gene>
    <name evidence="5" type="ORF">KSB_72630</name>
</gene>
<dbReference type="InterPro" id="IPR017871">
    <property type="entry name" value="ABC_transporter-like_CS"/>
</dbReference>
<proteinExistence type="predicted"/>
<keyword evidence="6" id="KW-1185">Reference proteome</keyword>
<keyword evidence="3 5" id="KW-0067">ATP-binding</keyword>
<dbReference type="GO" id="GO:0005524">
    <property type="term" value="F:ATP binding"/>
    <property type="evidence" value="ECO:0007669"/>
    <property type="project" value="UniProtKB-KW"/>
</dbReference>
<protein>
    <submittedName>
        <fullName evidence="5">ABC transporter ATP-binding protein</fullName>
    </submittedName>
</protein>
<dbReference type="Proteomes" id="UP000654345">
    <property type="component" value="Unassembled WGS sequence"/>
</dbReference>
<dbReference type="InterPro" id="IPR051782">
    <property type="entry name" value="ABC_Transporter_VariousFunc"/>
</dbReference>
<evidence type="ECO:0000256" key="3">
    <source>
        <dbReference type="ARBA" id="ARBA00022840"/>
    </source>
</evidence>
<reference evidence="5 6" key="1">
    <citation type="journal article" date="2021" name="Int. J. Syst. Evol. Microbiol.">
        <title>Reticulibacter mediterranei gen. nov., sp. nov., within the new family Reticulibacteraceae fam. nov., and Ktedonospora formicarum gen. nov., sp. nov., Ktedonobacter robiniae sp. nov., Dictyobacter formicarum sp. nov. and Dictyobacter arantiisoli sp. nov., belonging to the class Ktedonobacteria.</title>
        <authorList>
            <person name="Yabe S."/>
            <person name="Zheng Y."/>
            <person name="Wang C.M."/>
            <person name="Sakai Y."/>
            <person name="Abe K."/>
            <person name="Yokota A."/>
            <person name="Donadio S."/>
            <person name="Cavaletti L."/>
            <person name="Monciardini P."/>
        </authorList>
    </citation>
    <scope>NUCLEOTIDE SEQUENCE [LARGE SCALE GENOMIC DNA]</scope>
    <source>
        <strain evidence="5 6">SOSP1-30</strain>
    </source>
</reference>
<dbReference type="InterPro" id="IPR003593">
    <property type="entry name" value="AAA+_ATPase"/>
</dbReference>
<evidence type="ECO:0000256" key="1">
    <source>
        <dbReference type="ARBA" id="ARBA00022448"/>
    </source>
</evidence>
<dbReference type="InterPro" id="IPR027417">
    <property type="entry name" value="P-loop_NTPase"/>
</dbReference>
<feature type="domain" description="ABC transporter" evidence="4">
    <location>
        <begin position="5"/>
        <end position="231"/>
    </location>
</feature>
<dbReference type="SMART" id="SM00382">
    <property type="entry name" value="AAA"/>
    <property type="match status" value="1"/>
</dbReference>
<accession>A0ABQ3V1I8</accession>
<evidence type="ECO:0000259" key="4">
    <source>
        <dbReference type="PROSITE" id="PS50893"/>
    </source>
</evidence>
<dbReference type="PROSITE" id="PS00211">
    <property type="entry name" value="ABC_TRANSPORTER_1"/>
    <property type="match status" value="1"/>
</dbReference>
<sequence length="300" mass="32603">MTLALEANQLGKKYGKRWALQNCDLHIPEGGVTGLVGLNGAGKTTLLHLGVGLLAPSTGSIRVLGETPAPNATALIARIGFVAQERPLYHSFSVKDTLTLGRKLNTTWDNDLAERTLARLDISLKTTVGKLSGGQRALLALVMALAKHPRLLLLDEPFANVDPLARRELVRLFMDAVASNGASVVISSHHIADLENICDRLVLLSRGQVKVEEDLETFVTSHKLLIGPHDDFERIASEVSVIQAGHTGRQSNVFARLSGPFSDPRWVVQDLSLEDIVLAYLDTQSPLPMPNNHSQQEVAR</sequence>
<dbReference type="PROSITE" id="PS50893">
    <property type="entry name" value="ABC_TRANSPORTER_2"/>
    <property type="match status" value="1"/>
</dbReference>
<dbReference type="SUPFAM" id="SSF52540">
    <property type="entry name" value="P-loop containing nucleoside triphosphate hydrolases"/>
    <property type="match status" value="1"/>
</dbReference>
<evidence type="ECO:0000256" key="2">
    <source>
        <dbReference type="ARBA" id="ARBA00022741"/>
    </source>
</evidence>
<keyword evidence="1" id="KW-0813">Transport</keyword>
<name>A0ABQ3V1I8_9CHLR</name>
<organism evidence="5 6">
    <name type="scientific">Ktedonobacter robiniae</name>
    <dbReference type="NCBI Taxonomy" id="2778365"/>
    <lineage>
        <taxon>Bacteria</taxon>
        <taxon>Bacillati</taxon>
        <taxon>Chloroflexota</taxon>
        <taxon>Ktedonobacteria</taxon>
        <taxon>Ktedonobacterales</taxon>
        <taxon>Ktedonobacteraceae</taxon>
        <taxon>Ktedonobacter</taxon>
    </lineage>
</organism>
<evidence type="ECO:0000313" key="5">
    <source>
        <dbReference type="EMBL" id="GHO58788.1"/>
    </source>
</evidence>
<dbReference type="InterPro" id="IPR003439">
    <property type="entry name" value="ABC_transporter-like_ATP-bd"/>
</dbReference>
<dbReference type="EMBL" id="BNJG01000003">
    <property type="protein sequence ID" value="GHO58788.1"/>
    <property type="molecule type" value="Genomic_DNA"/>
</dbReference>
<dbReference type="Pfam" id="PF00005">
    <property type="entry name" value="ABC_tran"/>
    <property type="match status" value="1"/>
</dbReference>
<dbReference type="PANTHER" id="PTHR42939:SF1">
    <property type="entry name" value="ABC TRANSPORTER ATP-BINDING PROTEIN ALBC-RELATED"/>
    <property type="match status" value="1"/>
</dbReference>
<evidence type="ECO:0000313" key="6">
    <source>
        <dbReference type="Proteomes" id="UP000654345"/>
    </source>
</evidence>
<dbReference type="Gene3D" id="3.40.50.300">
    <property type="entry name" value="P-loop containing nucleotide triphosphate hydrolases"/>
    <property type="match status" value="1"/>
</dbReference>
<dbReference type="CDD" id="cd03230">
    <property type="entry name" value="ABC_DR_subfamily_A"/>
    <property type="match status" value="1"/>
</dbReference>
<keyword evidence="2" id="KW-0547">Nucleotide-binding</keyword>
<dbReference type="RefSeq" id="WP_201375036.1">
    <property type="nucleotide sequence ID" value="NZ_BNJG01000003.1"/>
</dbReference>
<comment type="caution">
    <text evidence="5">The sequence shown here is derived from an EMBL/GenBank/DDBJ whole genome shotgun (WGS) entry which is preliminary data.</text>
</comment>